<dbReference type="PROSITE" id="PS51186">
    <property type="entry name" value="GNAT"/>
    <property type="match status" value="1"/>
</dbReference>
<dbReference type="Proteomes" id="UP000279306">
    <property type="component" value="Chromosome"/>
</dbReference>
<dbReference type="KEGG" id="mauu:NCTC10437_03479"/>
<dbReference type="AlphaFoldDB" id="A0A448IV95"/>
<proteinExistence type="predicted"/>
<accession>A0A448IV95</accession>
<evidence type="ECO:0000259" key="3">
    <source>
        <dbReference type="PROSITE" id="PS51186"/>
    </source>
</evidence>
<organism evidence="4 5">
    <name type="scientific">Mycolicibacterium aurum</name>
    <name type="common">Mycobacterium aurum</name>
    <dbReference type="NCBI Taxonomy" id="1791"/>
    <lineage>
        <taxon>Bacteria</taxon>
        <taxon>Bacillati</taxon>
        <taxon>Actinomycetota</taxon>
        <taxon>Actinomycetes</taxon>
        <taxon>Mycobacteriales</taxon>
        <taxon>Mycobacteriaceae</taxon>
        <taxon>Mycolicibacterium</taxon>
    </lineage>
</organism>
<dbReference type="EMBL" id="LR134356">
    <property type="protein sequence ID" value="VEG56364.1"/>
    <property type="molecule type" value="Genomic_DNA"/>
</dbReference>
<dbReference type="InterPro" id="IPR000182">
    <property type="entry name" value="GNAT_dom"/>
</dbReference>
<keyword evidence="2" id="KW-0012">Acyltransferase</keyword>
<evidence type="ECO:0000256" key="1">
    <source>
        <dbReference type="ARBA" id="ARBA00022679"/>
    </source>
</evidence>
<dbReference type="RefSeq" id="WP_048631788.1">
    <property type="nucleotide sequence ID" value="NZ_CVQQ01000004.1"/>
</dbReference>
<feature type="domain" description="N-acetyltransferase" evidence="3">
    <location>
        <begin position="2"/>
        <end position="148"/>
    </location>
</feature>
<dbReference type="CDD" id="cd04301">
    <property type="entry name" value="NAT_SF"/>
    <property type="match status" value="1"/>
</dbReference>
<sequence>MLTISVVGESDLPELAPMLRGYCDFYRVDPPDEKLAALSRALIADPDQGLQLIARTSDGAPLGFATIYWTWQTLYAARVGVLNDLYVTPEARGTGTGRALIARCLQLCHERGAEKLVWETAPDNATAQRLYDGIGAEKSTWLTYELDA</sequence>
<name>A0A448IV95_MYCAU</name>
<dbReference type="STRING" id="1791.GCA_001049355_01873"/>
<evidence type="ECO:0000313" key="5">
    <source>
        <dbReference type="Proteomes" id="UP000279306"/>
    </source>
</evidence>
<keyword evidence="5" id="KW-1185">Reference proteome</keyword>
<keyword evidence="1 4" id="KW-0808">Transferase</keyword>
<dbReference type="SUPFAM" id="SSF55729">
    <property type="entry name" value="Acyl-CoA N-acyltransferases (Nat)"/>
    <property type="match status" value="1"/>
</dbReference>
<evidence type="ECO:0000256" key="2">
    <source>
        <dbReference type="ARBA" id="ARBA00023315"/>
    </source>
</evidence>
<reference evidence="4 5" key="1">
    <citation type="submission" date="2018-12" db="EMBL/GenBank/DDBJ databases">
        <authorList>
            <consortium name="Pathogen Informatics"/>
        </authorList>
    </citation>
    <scope>NUCLEOTIDE SEQUENCE [LARGE SCALE GENOMIC DNA]</scope>
    <source>
        <strain evidence="4 5">NCTC10437</strain>
    </source>
</reference>
<dbReference type="InterPro" id="IPR016181">
    <property type="entry name" value="Acyl_CoA_acyltransferase"/>
</dbReference>
<dbReference type="OrthoDB" id="9805924at2"/>
<gene>
    <name evidence="4" type="ORF">NCTC10437_03479</name>
</gene>
<dbReference type="Gene3D" id="3.40.630.30">
    <property type="match status" value="1"/>
</dbReference>
<dbReference type="InterPro" id="IPR050832">
    <property type="entry name" value="Bact_Acetyltransf"/>
</dbReference>
<dbReference type="Pfam" id="PF00583">
    <property type="entry name" value="Acetyltransf_1"/>
    <property type="match status" value="1"/>
</dbReference>
<evidence type="ECO:0000313" key="4">
    <source>
        <dbReference type="EMBL" id="VEG56364.1"/>
    </source>
</evidence>
<dbReference type="PANTHER" id="PTHR43877">
    <property type="entry name" value="AMINOALKYLPHOSPHONATE N-ACETYLTRANSFERASE-RELATED-RELATED"/>
    <property type="match status" value="1"/>
</dbReference>
<protein>
    <submittedName>
        <fullName evidence="4">Acetyltransferase</fullName>
    </submittedName>
</protein>
<dbReference type="GO" id="GO:0016747">
    <property type="term" value="F:acyltransferase activity, transferring groups other than amino-acyl groups"/>
    <property type="evidence" value="ECO:0007669"/>
    <property type="project" value="InterPro"/>
</dbReference>